<dbReference type="Proteomes" id="UP001152885">
    <property type="component" value="Unassembled WGS sequence"/>
</dbReference>
<evidence type="ECO:0000313" key="3">
    <source>
        <dbReference type="Proteomes" id="UP001152885"/>
    </source>
</evidence>
<gene>
    <name evidence="2" type="ORF">CANVERA_P0072</name>
</gene>
<proteinExistence type="predicted"/>
<evidence type="ECO:0000313" key="2">
    <source>
        <dbReference type="EMBL" id="CAI5755556.1"/>
    </source>
</evidence>
<dbReference type="InterPro" id="IPR011431">
    <property type="entry name" value="Trafficking_Pga2"/>
</dbReference>
<dbReference type="PANTHER" id="PTHR28199:SF1">
    <property type="entry name" value="PROCESSING OF GAS1 AND ALP PROTEIN 2"/>
    <property type="match status" value="1"/>
</dbReference>
<feature type="transmembrane region" description="Helical" evidence="1">
    <location>
        <begin position="16"/>
        <end position="32"/>
    </location>
</feature>
<dbReference type="EMBL" id="CANTUO010000001">
    <property type="protein sequence ID" value="CAI5755556.1"/>
    <property type="molecule type" value="Genomic_DNA"/>
</dbReference>
<name>A0A9W4TS16_9ASCO</name>
<evidence type="ECO:0000256" key="1">
    <source>
        <dbReference type="SAM" id="Phobius"/>
    </source>
</evidence>
<keyword evidence="1" id="KW-0472">Membrane</keyword>
<keyword evidence="1" id="KW-1133">Transmembrane helix</keyword>
<organism evidence="2 3">
    <name type="scientific">Candida verbasci</name>
    <dbReference type="NCBI Taxonomy" id="1227364"/>
    <lineage>
        <taxon>Eukaryota</taxon>
        <taxon>Fungi</taxon>
        <taxon>Dikarya</taxon>
        <taxon>Ascomycota</taxon>
        <taxon>Saccharomycotina</taxon>
        <taxon>Pichiomycetes</taxon>
        <taxon>Debaryomycetaceae</taxon>
        <taxon>Candida/Lodderomyces clade</taxon>
        <taxon>Candida</taxon>
    </lineage>
</organism>
<protein>
    <recommendedName>
        <fullName evidence="4">Processing of GAS1 and ALP protein 2</fullName>
    </recommendedName>
</protein>
<evidence type="ECO:0008006" key="4">
    <source>
        <dbReference type="Google" id="ProtNLM"/>
    </source>
</evidence>
<reference evidence="2" key="1">
    <citation type="submission" date="2022-12" db="EMBL/GenBank/DDBJ databases">
        <authorList>
            <person name="Brejova B."/>
        </authorList>
    </citation>
    <scope>NUCLEOTIDE SEQUENCE</scope>
</reference>
<dbReference type="OrthoDB" id="4227028at2759"/>
<accession>A0A9W4TS16</accession>
<comment type="caution">
    <text evidence="2">The sequence shown here is derived from an EMBL/GenBank/DDBJ whole genome shotgun (WGS) entry which is preliminary data.</text>
</comment>
<keyword evidence="3" id="KW-1185">Reference proteome</keyword>
<dbReference type="GO" id="GO:0015031">
    <property type="term" value="P:protein transport"/>
    <property type="evidence" value="ECO:0007669"/>
    <property type="project" value="TreeGrafter"/>
</dbReference>
<dbReference type="AlphaFoldDB" id="A0A9W4TS16"/>
<sequence>MAAFDEIYDYVEKDTFIRYFRLSIFIFAYLVFRKYYSNWAAKKQSDHQARLDALEKENKPEQERIAKEQELELLESESKEFGWGKKTRRNVKVTEHVLNDIAAEQNLRNQSFYNAQEDADIEELLED</sequence>
<keyword evidence="1" id="KW-0812">Transmembrane</keyword>
<dbReference type="PANTHER" id="PTHR28199">
    <property type="entry name" value="PROCESSING OF GAS1 AND ALP PROTEIN 2"/>
    <property type="match status" value="1"/>
</dbReference>